<name>A0AAW0YN45_CHEQU</name>
<dbReference type="Gene3D" id="2.60.120.200">
    <property type="match status" value="1"/>
</dbReference>
<comment type="caution">
    <text evidence="7">Lacks conserved residue(s) required for the propagation of feature annotation.</text>
</comment>
<evidence type="ECO:0000313" key="13">
    <source>
        <dbReference type="EMBL" id="KAK8754149.1"/>
    </source>
</evidence>
<keyword evidence="6" id="KW-0106">Calcium</keyword>
<dbReference type="InterPro" id="IPR000742">
    <property type="entry name" value="EGF"/>
</dbReference>
<feature type="region of interest" description="Disordered" evidence="8">
    <location>
        <begin position="847"/>
        <end position="879"/>
    </location>
</feature>
<dbReference type="Gene3D" id="2.10.25.10">
    <property type="entry name" value="Laminin"/>
    <property type="match status" value="6"/>
</dbReference>
<dbReference type="EMBL" id="JARKIK010000001">
    <property type="protein sequence ID" value="KAK8754149.1"/>
    <property type="molecule type" value="Genomic_DNA"/>
</dbReference>
<keyword evidence="1 7" id="KW-0245">EGF-like domain</keyword>
<dbReference type="SUPFAM" id="SSF49899">
    <property type="entry name" value="Concanavalin A-like lectins/glucanases"/>
    <property type="match status" value="1"/>
</dbReference>
<dbReference type="GO" id="GO:0048513">
    <property type="term" value="P:animal organ development"/>
    <property type="evidence" value="ECO:0007669"/>
    <property type="project" value="UniProtKB-ARBA"/>
</dbReference>
<dbReference type="InterPro" id="IPR001791">
    <property type="entry name" value="Laminin_G"/>
</dbReference>
<dbReference type="Pfam" id="PF02210">
    <property type="entry name" value="Laminin_G_2"/>
    <property type="match status" value="1"/>
</dbReference>
<dbReference type="CDD" id="cd00110">
    <property type="entry name" value="LamG"/>
    <property type="match status" value="1"/>
</dbReference>
<feature type="disulfide bond" evidence="7">
    <location>
        <begin position="610"/>
        <end position="619"/>
    </location>
</feature>
<feature type="domain" description="Laminin G" evidence="10">
    <location>
        <begin position="289"/>
        <end position="467"/>
    </location>
</feature>
<evidence type="ECO:0000256" key="5">
    <source>
        <dbReference type="ARBA" id="ARBA00023180"/>
    </source>
</evidence>
<feature type="compositionally biased region" description="Polar residues" evidence="8">
    <location>
        <begin position="918"/>
        <end position="934"/>
    </location>
</feature>
<feature type="disulfide bond" evidence="7">
    <location>
        <begin position="241"/>
        <end position="258"/>
    </location>
</feature>
<keyword evidence="9" id="KW-0812">Transmembrane</keyword>
<evidence type="ECO:0000256" key="1">
    <source>
        <dbReference type="ARBA" id="ARBA00022536"/>
    </source>
</evidence>
<evidence type="ECO:0000256" key="4">
    <source>
        <dbReference type="ARBA" id="ARBA00023157"/>
    </source>
</evidence>
<proteinExistence type="predicted"/>
<evidence type="ECO:0000256" key="9">
    <source>
        <dbReference type="SAM" id="Phobius"/>
    </source>
</evidence>
<keyword evidence="4 7" id="KW-1015">Disulfide bond</keyword>
<dbReference type="SMART" id="SM00282">
    <property type="entry name" value="LamG"/>
    <property type="match status" value="1"/>
</dbReference>
<evidence type="ECO:0000259" key="11">
    <source>
        <dbReference type="PROSITE" id="PS50026"/>
    </source>
</evidence>
<feature type="domain" description="Cadherin" evidence="12">
    <location>
        <begin position="8"/>
        <end position="77"/>
    </location>
</feature>
<evidence type="ECO:0000256" key="3">
    <source>
        <dbReference type="ARBA" id="ARBA00022737"/>
    </source>
</evidence>
<keyword evidence="14" id="KW-1185">Reference proteome</keyword>
<dbReference type="PROSITE" id="PS50026">
    <property type="entry name" value="EGF_3"/>
    <property type="match status" value="5"/>
</dbReference>
<dbReference type="PROSITE" id="PS01187">
    <property type="entry name" value="EGF_CA"/>
    <property type="match status" value="1"/>
</dbReference>
<feature type="region of interest" description="Disordered" evidence="8">
    <location>
        <begin position="1016"/>
        <end position="1039"/>
    </location>
</feature>
<dbReference type="PROSITE" id="PS50025">
    <property type="entry name" value="LAM_G_DOMAIN"/>
    <property type="match status" value="1"/>
</dbReference>
<feature type="disulfide bond" evidence="7">
    <location>
        <begin position="260"/>
        <end position="269"/>
    </location>
</feature>
<dbReference type="PROSITE" id="PS00010">
    <property type="entry name" value="ASX_HYDROXYL"/>
    <property type="match status" value="2"/>
</dbReference>
<evidence type="ECO:0000256" key="7">
    <source>
        <dbReference type="PROSITE-ProRule" id="PRU00076"/>
    </source>
</evidence>
<keyword evidence="3" id="KW-0677">Repeat</keyword>
<protein>
    <submittedName>
        <fullName evidence="13">Uncharacterized protein</fullName>
    </submittedName>
</protein>
<dbReference type="PROSITE" id="PS00022">
    <property type="entry name" value="EGF_1"/>
    <property type="match status" value="4"/>
</dbReference>
<dbReference type="SMART" id="SM00181">
    <property type="entry name" value="EGF"/>
    <property type="match status" value="6"/>
</dbReference>
<evidence type="ECO:0000256" key="8">
    <source>
        <dbReference type="SAM" id="MobiDB-lite"/>
    </source>
</evidence>
<dbReference type="InterPro" id="IPR018097">
    <property type="entry name" value="EGF_Ca-bd_CS"/>
</dbReference>
<sequence length="1060" mass="116773">MPDPLGVNTRYFTINPRDGTLSAQGGLDEGSYTVNISVTDGKFTTFSEAEAEVVDISDDMVESAVIVQLAGATPEEFLLSYRRSFHRGVKNLLNAKSRDVIILSLQNSHARARRDSKKKSVGKSIFEQGDLDVLFVVRKSSSDYYPRNFVRKKISSGRQTLESVLGLHVIGVLEDECTDNTCENGLCEERIVLDDEEVAITTDTMSFVSLRHHHESKCICPNGFSGARCDIVVNQCAHKPCPSYKKCIPDSSRLGYVCLCPEGLVGATCKQNKSSCIGKDNIPECYSPVSPLSFKGKSYAQYSLRNPIERHFSFSLWFRTLHPSGNLMFTAGRIDYSILELEGGELRYRWDLGSGEGVVAVTSLRVDDGQWHHVSLERFGNTAEITVDGQHRGQGASPGSSDLLNLDTPHLYLGAEVRPWAGAQDPRQGLVGCVDDPRVDNTPLPLTHTTTTKVASLTRLTHVAPHCQAALQPPGVCGAHPCLNGGTCEERGSSFICQCHPRFQGSRCELDSNPCASSPCLNNGHCVNIENAYRCECPARVSGPRCQYMYCNPNPCLNRGVCEEGISGPICKCRGFTGAYCNIDINECAKNPCHNGGTCINSYGSFRCMCPGNATGTYCDAYRGSFIDIGMEEIIYIVIGIVAVFILGLIIVLAMHCRDRRAARRRQLIEQTNHVILKPKNTDNHNIYKRNSKLSNLEASQNPHGCTPRPDSYPTSPSEPAYMPLNNFDTIRSYGSAGDELENLPQYPREFVQNISKSNSLYHHHTPQINPLGTPRGSTLGSLVGSGLGSAICSPGTATPADTDSLHKPWKDALAHNLKDTYYENNKIQNDVKFRQGEYLSLKKLSVDGSSRDDASVRSGTSMDDIPVEGPVDPGRDMETLPADELISECDTEFELESRPDLDTSQLLDPNSDAGAESDTSLFTPQPQRYETHPNQYLPHYQIGSETETEDERSKLLNTLDDPYSVHYQPAPISHLPEDRDGVTYSPYRIRSNRRHDTVKRFSEFGGDMSVISGMEDEEEGASLWGGEASNTSASDLDNVCDIEDSEVNSEFENDDKTKK</sequence>
<dbReference type="GO" id="GO:0016020">
    <property type="term" value="C:membrane"/>
    <property type="evidence" value="ECO:0007669"/>
    <property type="project" value="InterPro"/>
</dbReference>
<feature type="domain" description="EGF-like" evidence="11">
    <location>
        <begin position="473"/>
        <end position="509"/>
    </location>
</feature>
<dbReference type="GO" id="GO:0005509">
    <property type="term" value="F:calcium ion binding"/>
    <property type="evidence" value="ECO:0007669"/>
    <property type="project" value="UniProtKB-UniRule"/>
</dbReference>
<evidence type="ECO:0000259" key="10">
    <source>
        <dbReference type="PROSITE" id="PS50025"/>
    </source>
</evidence>
<dbReference type="CDD" id="cd11304">
    <property type="entry name" value="Cadherin_repeat"/>
    <property type="match status" value="1"/>
</dbReference>
<evidence type="ECO:0000259" key="12">
    <source>
        <dbReference type="PROSITE" id="PS50268"/>
    </source>
</evidence>
<feature type="disulfide bond" evidence="7">
    <location>
        <begin position="499"/>
        <end position="508"/>
    </location>
</feature>
<dbReference type="Proteomes" id="UP001445076">
    <property type="component" value="Unassembled WGS sequence"/>
</dbReference>
<dbReference type="Pfam" id="PF00008">
    <property type="entry name" value="EGF"/>
    <property type="match status" value="3"/>
</dbReference>
<keyword evidence="9" id="KW-1133">Transmembrane helix</keyword>
<dbReference type="FunFam" id="2.10.25.10:FF:000125">
    <property type="entry name" value="Neurogenic locus notch protein-like"/>
    <property type="match status" value="1"/>
</dbReference>
<gene>
    <name evidence="13" type="ORF">OTU49_013571</name>
</gene>
<dbReference type="InterPro" id="IPR001881">
    <property type="entry name" value="EGF-like_Ca-bd_dom"/>
</dbReference>
<keyword evidence="5" id="KW-0325">Glycoprotein</keyword>
<dbReference type="GO" id="GO:0007156">
    <property type="term" value="P:homophilic cell adhesion via plasma membrane adhesion molecules"/>
    <property type="evidence" value="ECO:0007669"/>
    <property type="project" value="InterPro"/>
</dbReference>
<organism evidence="13 14">
    <name type="scientific">Cherax quadricarinatus</name>
    <name type="common">Australian red claw crayfish</name>
    <dbReference type="NCBI Taxonomy" id="27406"/>
    <lineage>
        <taxon>Eukaryota</taxon>
        <taxon>Metazoa</taxon>
        <taxon>Ecdysozoa</taxon>
        <taxon>Arthropoda</taxon>
        <taxon>Crustacea</taxon>
        <taxon>Multicrustacea</taxon>
        <taxon>Malacostraca</taxon>
        <taxon>Eumalacostraca</taxon>
        <taxon>Eucarida</taxon>
        <taxon>Decapoda</taxon>
        <taxon>Pleocyemata</taxon>
        <taxon>Astacidea</taxon>
        <taxon>Parastacoidea</taxon>
        <taxon>Parastacidae</taxon>
        <taxon>Cherax</taxon>
    </lineage>
</organism>
<evidence type="ECO:0000256" key="6">
    <source>
        <dbReference type="PROSITE-ProRule" id="PRU00043"/>
    </source>
</evidence>
<feature type="domain" description="EGF-like" evidence="11">
    <location>
        <begin position="584"/>
        <end position="620"/>
    </location>
</feature>
<keyword evidence="9" id="KW-0472">Membrane</keyword>
<feature type="region of interest" description="Disordered" evidence="8">
    <location>
        <begin position="896"/>
        <end position="934"/>
    </location>
</feature>
<evidence type="ECO:0000313" key="14">
    <source>
        <dbReference type="Proteomes" id="UP001445076"/>
    </source>
</evidence>
<dbReference type="AlphaFoldDB" id="A0AAW0YN45"/>
<dbReference type="PROSITE" id="PS50268">
    <property type="entry name" value="CADHERIN_2"/>
    <property type="match status" value="1"/>
</dbReference>
<dbReference type="PANTHER" id="PTHR12916:SF4">
    <property type="entry name" value="UNINFLATABLE, ISOFORM C"/>
    <property type="match status" value="1"/>
</dbReference>
<dbReference type="CDD" id="cd00054">
    <property type="entry name" value="EGF_CA"/>
    <property type="match status" value="4"/>
</dbReference>
<dbReference type="InterPro" id="IPR002126">
    <property type="entry name" value="Cadherin-like_dom"/>
</dbReference>
<dbReference type="FunFam" id="2.10.25.10:FF:000472">
    <property type="entry name" value="Uncharacterized protein, isoform A"/>
    <property type="match status" value="1"/>
</dbReference>
<reference evidence="13 14" key="1">
    <citation type="journal article" date="2024" name="BMC Genomics">
        <title>Genome assembly of redclaw crayfish (Cherax quadricarinatus) provides insights into its immune adaptation and hypoxia tolerance.</title>
        <authorList>
            <person name="Liu Z."/>
            <person name="Zheng J."/>
            <person name="Li H."/>
            <person name="Fang K."/>
            <person name="Wang S."/>
            <person name="He J."/>
            <person name="Zhou D."/>
            <person name="Weng S."/>
            <person name="Chi M."/>
            <person name="Gu Z."/>
            <person name="He J."/>
            <person name="Li F."/>
            <person name="Wang M."/>
        </authorList>
    </citation>
    <scope>NUCLEOTIDE SEQUENCE [LARGE SCALE GENOMIC DNA]</scope>
    <source>
        <strain evidence="13">ZL_2023a</strain>
    </source>
</reference>
<dbReference type="GO" id="GO:0007163">
    <property type="term" value="P:establishment or maintenance of cell polarity"/>
    <property type="evidence" value="ECO:0007669"/>
    <property type="project" value="UniProtKB-ARBA"/>
</dbReference>
<feature type="region of interest" description="Disordered" evidence="8">
    <location>
        <begin position="698"/>
        <end position="717"/>
    </location>
</feature>
<dbReference type="SUPFAM" id="SSF57196">
    <property type="entry name" value="EGF/Laminin"/>
    <property type="match status" value="4"/>
</dbReference>
<dbReference type="SMART" id="SM00179">
    <property type="entry name" value="EGF_CA"/>
    <property type="match status" value="4"/>
</dbReference>
<feature type="domain" description="EGF-like" evidence="11">
    <location>
        <begin position="232"/>
        <end position="270"/>
    </location>
</feature>
<comment type="caution">
    <text evidence="13">The sequence shown here is derived from an EMBL/GenBank/DDBJ whole genome shotgun (WGS) entry which is preliminary data.</text>
</comment>
<dbReference type="PANTHER" id="PTHR12916">
    <property type="entry name" value="CYTOCHROME C OXIDASE POLYPEPTIDE VIC-2"/>
    <property type="match status" value="1"/>
</dbReference>
<feature type="transmembrane region" description="Helical" evidence="9">
    <location>
        <begin position="634"/>
        <end position="657"/>
    </location>
</feature>
<keyword evidence="2" id="KW-0732">Signal</keyword>
<evidence type="ECO:0000256" key="2">
    <source>
        <dbReference type="ARBA" id="ARBA00022729"/>
    </source>
</evidence>
<dbReference type="InterPro" id="IPR000152">
    <property type="entry name" value="EGF-type_Asp/Asn_hydroxyl_site"/>
</dbReference>
<feature type="domain" description="EGF-like" evidence="11">
    <location>
        <begin position="511"/>
        <end position="547"/>
    </location>
</feature>
<accession>A0AAW0YN45</accession>
<feature type="disulfide bond" evidence="7">
    <location>
        <begin position="537"/>
        <end position="546"/>
    </location>
</feature>
<feature type="domain" description="EGF-like" evidence="11">
    <location>
        <begin position="548"/>
        <end position="582"/>
    </location>
</feature>
<dbReference type="GO" id="GO:0001736">
    <property type="term" value="P:establishment of planar polarity"/>
    <property type="evidence" value="ECO:0007669"/>
    <property type="project" value="UniProtKB-ARBA"/>
</dbReference>
<dbReference type="InterPro" id="IPR013320">
    <property type="entry name" value="ConA-like_dom_sf"/>
</dbReference>